<evidence type="ECO:0000313" key="7">
    <source>
        <dbReference type="Proteomes" id="UP001149090"/>
    </source>
</evidence>
<dbReference type="GO" id="GO:0005885">
    <property type="term" value="C:Arp2/3 protein complex"/>
    <property type="evidence" value="ECO:0007669"/>
    <property type="project" value="InterPro"/>
</dbReference>
<dbReference type="InterPro" id="IPR036743">
    <property type="entry name" value="ARPC5_sf"/>
</dbReference>
<evidence type="ECO:0000256" key="4">
    <source>
        <dbReference type="ARBA" id="ARBA00023212"/>
    </source>
</evidence>
<keyword evidence="3" id="KW-0963">Cytoplasm</keyword>
<comment type="similarity">
    <text evidence="2 5">Belongs to the ARPC5 family.</text>
</comment>
<evidence type="ECO:0000256" key="3">
    <source>
        <dbReference type="ARBA" id="ARBA00022490"/>
    </source>
</evidence>
<accession>A0A9Q0L6W3</accession>
<organism evidence="6 7">
    <name type="scientific">Anaeramoeba ignava</name>
    <name type="common">Anaerobic marine amoeba</name>
    <dbReference type="NCBI Taxonomy" id="1746090"/>
    <lineage>
        <taxon>Eukaryota</taxon>
        <taxon>Metamonada</taxon>
        <taxon>Anaeramoebidae</taxon>
        <taxon>Anaeramoeba</taxon>
    </lineage>
</organism>
<proteinExistence type="inferred from homology"/>
<dbReference type="SUPFAM" id="SSF69103">
    <property type="entry name" value="Arp2/3 complex 16 kDa subunit ARPC5"/>
    <property type="match status" value="1"/>
</dbReference>
<protein>
    <recommendedName>
        <fullName evidence="5">Actin-related protein 2/3 complex subunit 5</fullName>
    </recommendedName>
</protein>
<evidence type="ECO:0000256" key="5">
    <source>
        <dbReference type="RuleBase" id="RU004301"/>
    </source>
</evidence>
<comment type="caution">
    <text evidence="6">The sequence shown here is derived from an EMBL/GenBank/DDBJ whole genome shotgun (WGS) entry which is preliminary data.</text>
</comment>
<comment type="function">
    <text evidence="5">Functions as component of the Arp2/3 complex which is involved in regulation of actin polymerization and together with an activating nucleation-promoting factor (NPF) mediates the formation of branched actin networks. Arp2/3 complex plays a critical role in the control of cell morphogenesis via the modulation of cell polarity development.</text>
</comment>
<name>A0A9Q0L6W3_ANAIG</name>
<reference evidence="6" key="1">
    <citation type="submission" date="2022-10" db="EMBL/GenBank/DDBJ databases">
        <title>Novel sulphate-reducing endosymbionts in the free-living metamonad Anaeramoeba.</title>
        <authorList>
            <person name="Jerlstrom-Hultqvist J."/>
            <person name="Cepicka I."/>
            <person name="Gallot-Lavallee L."/>
            <person name="Salas-Leiva D."/>
            <person name="Curtis B.A."/>
            <person name="Zahonova K."/>
            <person name="Pipaliya S."/>
            <person name="Dacks J."/>
            <person name="Roger A.J."/>
        </authorList>
    </citation>
    <scope>NUCLEOTIDE SEQUENCE</scope>
    <source>
        <strain evidence="6">BMAN</strain>
    </source>
</reference>
<evidence type="ECO:0000256" key="1">
    <source>
        <dbReference type="ARBA" id="ARBA00004245"/>
    </source>
</evidence>
<dbReference type="OMA" id="LWHEKAF"/>
<dbReference type="InterPro" id="IPR006789">
    <property type="entry name" value="ARPC5"/>
</dbReference>
<evidence type="ECO:0000256" key="2">
    <source>
        <dbReference type="ARBA" id="ARBA00006084"/>
    </source>
</evidence>
<dbReference type="OrthoDB" id="429520at2759"/>
<keyword evidence="4 5" id="KW-0206">Cytoskeleton</keyword>
<dbReference type="AlphaFoldDB" id="A0A9Q0L6W3"/>
<dbReference type="Pfam" id="PF04699">
    <property type="entry name" value="P16-Arc"/>
    <property type="match status" value="1"/>
</dbReference>
<sequence>MEEAEQREQECISFVNSGNPEAALSVALANPFYKFPEQEKLTKQQKKELDDLTKQIKTKNFETAMNVLMAIQEKSIKSSIDKLNQEEINLLMKFIYRGLEYHQHSSTLFKWHAATLEKGGIGCIVRAIADRNKI</sequence>
<comment type="subcellular location">
    <subcellularLocation>
        <location evidence="1">Cytoplasm</location>
        <location evidence="1">Cytoskeleton</location>
    </subcellularLocation>
</comment>
<dbReference type="Gene3D" id="1.25.40.190">
    <property type="entry name" value="Actin-related protein 2/3 complex subunit 5"/>
    <property type="match status" value="1"/>
</dbReference>
<gene>
    <name evidence="6" type="ORF">M0811_03188</name>
</gene>
<keyword evidence="7" id="KW-1185">Reference proteome</keyword>
<evidence type="ECO:0000313" key="6">
    <source>
        <dbReference type="EMBL" id="KAJ5066844.1"/>
    </source>
</evidence>
<dbReference type="GO" id="GO:0034314">
    <property type="term" value="P:Arp2/3 complex-mediated actin nucleation"/>
    <property type="evidence" value="ECO:0007669"/>
    <property type="project" value="InterPro"/>
</dbReference>
<dbReference type="PANTHER" id="PTHR12644">
    <property type="entry name" value="ARP2/3 COMPLEX 16 KD SUBUNIT P16-ARC"/>
    <property type="match status" value="1"/>
</dbReference>
<dbReference type="Proteomes" id="UP001149090">
    <property type="component" value="Unassembled WGS sequence"/>
</dbReference>
<dbReference type="EMBL" id="JAPDFW010000136">
    <property type="protein sequence ID" value="KAJ5066844.1"/>
    <property type="molecule type" value="Genomic_DNA"/>
</dbReference>
<dbReference type="GO" id="GO:0030833">
    <property type="term" value="P:regulation of actin filament polymerization"/>
    <property type="evidence" value="ECO:0007669"/>
    <property type="project" value="InterPro"/>
</dbReference>